<dbReference type="InterPro" id="IPR036206">
    <property type="entry name" value="ThiamineP_synth_sf"/>
</dbReference>
<keyword evidence="14" id="KW-1185">Reference proteome</keyword>
<evidence type="ECO:0000313" key="14">
    <source>
        <dbReference type="Proteomes" id="UP000032431"/>
    </source>
</evidence>
<comment type="cofactor">
    <cofactor evidence="9">
        <name>Mg(2+)</name>
        <dbReference type="ChEBI" id="CHEBI:18420"/>
    </cofactor>
    <text evidence="9">Binds 1 Mg(2+) ion per subunit.</text>
</comment>
<feature type="binding site" evidence="9">
    <location>
        <begin position="39"/>
        <end position="43"/>
    </location>
    <ligand>
        <name>4-amino-2-methyl-5-(diphosphooxymethyl)pyrimidine</name>
        <dbReference type="ChEBI" id="CHEBI:57841"/>
    </ligand>
</feature>
<dbReference type="NCBIfam" id="TIGR00693">
    <property type="entry name" value="thiE"/>
    <property type="match status" value="1"/>
</dbReference>
<gene>
    <name evidence="9 13" type="primary">thiE</name>
    <name evidence="13" type="ORF">CCDG5_1845</name>
</gene>
<evidence type="ECO:0000313" key="13">
    <source>
        <dbReference type="EMBL" id="CDZ24943.1"/>
    </source>
</evidence>
<evidence type="ECO:0000256" key="7">
    <source>
        <dbReference type="ARBA" id="ARBA00047851"/>
    </source>
</evidence>
<dbReference type="EMBL" id="LM995447">
    <property type="protein sequence ID" value="CDZ24943.1"/>
    <property type="molecule type" value="Genomic_DNA"/>
</dbReference>
<dbReference type="EC" id="2.5.1.3" evidence="9"/>
<evidence type="ECO:0000259" key="12">
    <source>
        <dbReference type="Pfam" id="PF02581"/>
    </source>
</evidence>
<dbReference type="HOGENOM" id="CLU_018272_3_2_9"/>
<dbReference type="GO" id="GO:0004789">
    <property type="term" value="F:thiamine-phosphate diphosphorylase activity"/>
    <property type="evidence" value="ECO:0007669"/>
    <property type="project" value="UniProtKB-UniRule"/>
</dbReference>
<feature type="domain" description="Thiamine phosphate synthase/TenI" evidence="12">
    <location>
        <begin position="9"/>
        <end position="189"/>
    </location>
</feature>
<protein>
    <recommendedName>
        <fullName evidence="9">Thiamine-phosphate synthase</fullName>
        <shortName evidence="9">TP synthase</shortName>
        <shortName evidence="9">TPS</shortName>
        <ecNumber evidence="9">2.5.1.3</ecNumber>
    </recommendedName>
    <alternativeName>
        <fullName evidence="9">Thiamine-phosphate pyrophosphorylase</fullName>
        <shortName evidence="9">TMP pyrophosphorylase</shortName>
        <shortName evidence="9">TMP-PPase</shortName>
    </alternativeName>
</protein>
<feature type="binding site" evidence="9">
    <location>
        <position position="72"/>
    </location>
    <ligand>
        <name>Mg(2+)</name>
        <dbReference type="ChEBI" id="CHEBI:18420"/>
    </ligand>
</feature>
<evidence type="ECO:0000256" key="6">
    <source>
        <dbReference type="ARBA" id="ARBA00047334"/>
    </source>
</evidence>
<dbReference type="KEGG" id="ccel:CCDG5_1845"/>
<dbReference type="SUPFAM" id="SSF51391">
    <property type="entry name" value="Thiamin phosphate synthase"/>
    <property type="match status" value="1"/>
</dbReference>
<evidence type="ECO:0000256" key="9">
    <source>
        <dbReference type="HAMAP-Rule" id="MF_00097"/>
    </source>
</evidence>
<evidence type="ECO:0000256" key="5">
    <source>
        <dbReference type="ARBA" id="ARBA00022977"/>
    </source>
</evidence>
<comment type="function">
    <text evidence="9">Condenses 4-methyl-5-(beta-hydroxyethyl)thiazole monophosphate (THZ-P) and 2-methyl-4-amino-5-hydroxymethyl pyrimidine pyrophosphate (HMP-PP) to form thiamine monophosphate (TMP).</text>
</comment>
<evidence type="ECO:0000256" key="11">
    <source>
        <dbReference type="RuleBase" id="RU004253"/>
    </source>
</evidence>
<dbReference type="FunFam" id="3.20.20.70:FF:000096">
    <property type="entry name" value="Thiamine-phosphate synthase"/>
    <property type="match status" value="1"/>
</dbReference>
<keyword evidence="4 9" id="KW-0460">Magnesium</keyword>
<dbReference type="HAMAP" id="MF_00097">
    <property type="entry name" value="TMP_synthase"/>
    <property type="match status" value="1"/>
</dbReference>
<evidence type="ECO:0000256" key="8">
    <source>
        <dbReference type="ARBA" id="ARBA00047883"/>
    </source>
</evidence>
<dbReference type="PATRIC" id="fig|29343.3.peg.1937"/>
<dbReference type="InterPro" id="IPR034291">
    <property type="entry name" value="TMP_synthase"/>
</dbReference>
<evidence type="ECO:0000256" key="4">
    <source>
        <dbReference type="ARBA" id="ARBA00022842"/>
    </source>
</evidence>
<dbReference type="CDD" id="cd00564">
    <property type="entry name" value="TMP_TenI"/>
    <property type="match status" value="1"/>
</dbReference>
<feature type="binding site" evidence="9">
    <location>
        <begin position="186"/>
        <end position="187"/>
    </location>
    <ligand>
        <name>2-[(2R,5Z)-2-carboxy-4-methylthiazol-5(2H)-ylidene]ethyl phosphate</name>
        <dbReference type="ChEBI" id="CHEBI:62899"/>
    </ligand>
</feature>
<dbReference type="Proteomes" id="UP000032431">
    <property type="component" value="Chromosome I"/>
</dbReference>
<dbReference type="AlphaFoldDB" id="A0A078KRC0"/>
<feature type="binding site" evidence="9">
    <location>
        <begin position="136"/>
        <end position="138"/>
    </location>
    <ligand>
        <name>2-[(2R,5Z)-2-carboxy-4-methylthiazol-5(2H)-ylidene]ethyl phosphate</name>
        <dbReference type="ChEBI" id="CHEBI:62899"/>
    </ligand>
</feature>
<feature type="binding site" evidence="9">
    <location>
        <position position="166"/>
    </location>
    <ligand>
        <name>2-[(2R,5Z)-2-carboxy-4-methylthiazol-5(2H)-ylidene]ethyl phosphate</name>
        <dbReference type="ChEBI" id="CHEBI:62899"/>
    </ligand>
</feature>
<evidence type="ECO:0000256" key="1">
    <source>
        <dbReference type="ARBA" id="ARBA00005165"/>
    </source>
</evidence>
<keyword evidence="5 9" id="KW-0784">Thiamine biosynthesis</keyword>
<dbReference type="Pfam" id="PF02581">
    <property type="entry name" value="TMP-TENI"/>
    <property type="match status" value="1"/>
</dbReference>
<dbReference type="GO" id="GO:0005737">
    <property type="term" value="C:cytoplasm"/>
    <property type="evidence" value="ECO:0007669"/>
    <property type="project" value="TreeGrafter"/>
</dbReference>
<keyword evidence="3 9" id="KW-0479">Metal-binding</keyword>
<dbReference type="InterPro" id="IPR022998">
    <property type="entry name" value="ThiamineP_synth_TenI"/>
</dbReference>
<dbReference type="PANTHER" id="PTHR20857:SF23">
    <property type="entry name" value="THIAMINE BIOSYNTHETIC BIFUNCTIONAL ENZYME"/>
    <property type="match status" value="1"/>
</dbReference>
<keyword evidence="2 9" id="KW-0808">Transferase</keyword>
<dbReference type="GO" id="GO:0000287">
    <property type="term" value="F:magnesium ion binding"/>
    <property type="evidence" value="ECO:0007669"/>
    <property type="project" value="UniProtKB-UniRule"/>
</dbReference>
<comment type="catalytic activity">
    <reaction evidence="7 9 10">
        <text>2-(2-carboxy-4-methylthiazol-5-yl)ethyl phosphate + 4-amino-2-methyl-5-(diphosphooxymethyl)pyrimidine + 2 H(+) = thiamine phosphate + CO2 + diphosphate</text>
        <dbReference type="Rhea" id="RHEA:47848"/>
        <dbReference type="ChEBI" id="CHEBI:15378"/>
        <dbReference type="ChEBI" id="CHEBI:16526"/>
        <dbReference type="ChEBI" id="CHEBI:33019"/>
        <dbReference type="ChEBI" id="CHEBI:37575"/>
        <dbReference type="ChEBI" id="CHEBI:57841"/>
        <dbReference type="ChEBI" id="CHEBI:62890"/>
        <dbReference type="EC" id="2.5.1.3"/>
    </reaction>
</comment>
<comment type="catalytic activity">
    <reaction evidence="6 9 10">
        <text>4-methyl-5-(2-phosphooxyethyl)-thiazole + 4-amino-2-methyl-5-(diphosphooxymethyl)pyrimidine + H(+) = thiamine phosphate + diphosphate</text>
        <dbReference type="Rhea" id="RHEA:22328"/>
        <dbReference type="ChEBI" id="CHEBI:15378"/>
        <dbReference type="ChEBI" id="CHEBI:33019"/>
        <dbReference type="ChEBI" id="CHEBI:37575"/>
        <dbReference type="ChEBI" id="CHEBI:57841"/>
        <dbReference type="ChEBI" id="CHEBI:58296"/>
        <dbReference type="EC" id="2.5.1.3"/>
    </reaction>
</comment>
<dbReference type="GO" id="GO:0009228">
    <property type="term" value="P:thiamine biosynthetic process"/>
    <property type="evidence" value="ECO:0007669"/>
    <property type="project" value="UniProtKB-KW"/>
</dbReference>
<organism evidence="13 14">
    <name type="scientific">[Clostridium] cellulosi</name>
    <dbReference type="NCBI Taxonomy" id="29343"/>
    <lineage>
        <taxon>Bacteria</taxon>
        <taxon>Bacillati</taxon>
        <taxon>Bacillota</taxon>
        <taxon>Clostridia</taxon>
        <taxon>Eubacteriales</taxon>
        <taxon>Oscillospiraceae</taxon>
        <taxon>Oscillospiraceae incertae sedis</taxon>
    </lineage>
</organism>
<accession>A0A078KRC0</accession>
<dbReference type="Gene3D" id="3.20.20.70">
    <property type="entry name" value="Aldolase class I"/>
    <property type="match status" value="1"/>
</dbReference>
<comment type="catalytic activity">
    <reaction evidence="8 9 10">
        <text>2-[(2R,5Z)-2-carboxy-4-methylthiazol-5(2H)-ylidene]ethyl phosphate + 4-amino-2-methyl-5-(diphosphooxymethyl)pyrimidine + 2 H(+) = thiamine phosphate + CO2 + diphosphate</text>
        <dbReference type="Rhea" id="RHEA:47844"/>
        <dbReference type="ChEBI" id="CHEBI:15378"/>
        <dbReference type="ChEBI" id="CHEBI:16526"/>
        <dbReference type="ChEBI" id="CHEBI:33019"/>
        <dbReference type="ChEBI" id="CHEBI:37575"/>
        <dbReference type="ChEBI" id="CHEBI:57841"/>
        <dbReference type="ChEBI" id="CHEBI:62899"/>
        <dbReference type="EC" id="2.5.1.3"/>
    </reaction>
</comment>
<sequence length="211" mass="22622">MKPEIDYRLYLVTDRTLMSTPTLEEAVEQAIEGGATLIQLREKTASSLDFYNIAKRIKRITDARNIPLIINDRLDIALAVDAAGVHVGQEDIPARIVRSIIGDEKILGVSVSNLQEAVKAQEDGADYIGVGAIFATGTKKDADIVSMEELKRIRAGVRLPIVAIGGINAKNVTSFDGIGINGIAVVSALISAKDIAGEAKKLKKLSLQVCQ</sequence>
<comment type="pathway">
    <text evidence="1 9 11">Cofactor biosynthesis; thiamine diphosphate biosynthesis; thiamine phosphate from 4-amino-2-methyl-5-diphosphomethylpyrimidine and 4-methyl-5-(2-phosphoethyl)-thiazole: step 1/1.</text>
</comment>
<feature type="binding site" evidence="9">
    <location>
        <position position="71"/>
    </location>
    <ligand>
        <name>4-amino-2-methyl-5-(diphosphooxymethyl)pyrimidine</name>
        <dbReference type="ChEBI" id="CHEBI:57841"/>
    </ligand>
</feature>
<dbReference type="STRING" id="29343.CCDG5_1845"/>
<feature type="binding site" evidence="9">
    <location>
        <position position="110"/>
    </location>
    <ligand>
        <name>4-amino-2-methyl-5-(diphosphooxymethyl)pyrimidine</name>
        <dbReference type="ChEBI" id="CHEBI:57841"/>
    </ligand>
</feature>
<dbReference type="InterPro" id="IPR013785">
    <property type="entry name" value="Aldolase_TIM"/>
</dbReference>
<dbReference type="PANTHER" id="PTHR20857">
    <property type="entry name" value="THIAMINE-PHOSPHATE PYROPHOSPHORYLASE"/>
    <property type="match status" value="1"/>
</dbReference>
<evidence type="ECO:0000256" key="3">
    <source>
        <dbReference type="ARBA" id="ARBA00022723"/>
    </source>
</evidence>
<comment type="similarity">
    <text evidence="9 10">Belongs to the thiamine-phosphate synthase family.</text>
</comment>
<feature type="binding site" evidence="9">
    <location>
        <position position="91"/>
    </location>
    <ligand>
        <name>Mg(2+)</name>
        <dbReference type="ChEBI" id="CHEBI:18420"/>
    </ligand>
</feature>
<reference evidence="14" key="1">
    <citation type="submission" date="2014-07" db="EMBL/GenBank/DDBJ databases">
        <authorList>
            <person name="Wibberg D."/>
        </authorList>
    </citation>
    <scope>NUCLEOTIDE SEQUENCE [LARGE SCALE GENOMIC DNA]</scope>
    <source>
        <strain evidence="14">DG5</strain>
    </source>
</reference>
<dbReference type="UniPathway" id="UPA00060">
    <property type="reaction ID" value="UER00141"/>
</dbReference>
<feature type="binding site" evidence="9">
    <location>
        <position position="139"/>
    </location>
    <ligand>
        <name>4-amino-2-methyl-5-(diphosphooxymethyl)pyrimidine</name>
        <dbReference type="ChEBI" id="CHEBI:57841"/>
    </ligand>
</feature>
<dbReference type="GO" id="GO:0009229">
    <property type="term" value="P:thiamine diphosphate biosynthetic process"/>
    <property type="evidence" value="ECO:0007669"/>
    <property type="project" value="UniProtKB-UniRule"/>
</dbReference>
<evidence type="ECO:0000256" key="10">
    <source>
        <dbReference type="RuleBase" id="RU003826"/>
    </source>
</evidence>
<dbReference type="OrthoDB" id="9812206at2"/>
<name>A0A078KRC0_9FIRM</name>
<evidence type="ECO:0000256" key="2">
    <source>
        <dbReference type="ARBA" id="ARBA00022679"/>
    </source>
</evidence>
<proteinExistence type="inferred from homology"/>